<proteinExistence type="predicted"/>
<reference evidence="1 2" key="1">
    <citation type="journal article" date="2021" name="Appl. Environ. Microbiol.">
        <title>Genetic linkage and physical mapping for an oyster mushroom Pleurotus cornucopiae and QTL analysis for the trait cap color.</title>
        <authorList>
            <person name="Zhang Y."/>
            <person name="Gao W."/>
            <person name="Sonnenberg A."/>
            <person name="Chen Q."/>
            <person name="Zhang J."/>
            <person name="Huang C."/>
        </authorList>
    </citation>
    <scope>NUCLEOTIDE SEQUENCE [LARGE SCALE GENOMIC DNA]</scope>
    <source>
        <strain evidence="1">CCMSSC00406</strain>
    </source>
</reference>
<evidence type="ECO:0000313" key="2">
    <source>
        <dbReference type="Proteomes" id="UP000824881"/>
    </source>
</evidence>
<accession>A0ACB7IHU8</accession>
<name>A0ACB7IHU8_PLECO</name>
<gene>
    <name evidence="1" type="ORF">CCMSSC00406_0005212</name>
</gene>
<comment type="caution">
    <text evidence="1">The sequence shown here is derived from an EMBL/GenBank/DDBJ whole genome shotgun (WGS) entry which is preliminary data.</text>
</comment>
<protein>
    <submittedName>
        <fullName evidence="1">Uncharacterized protein</fullName>
    </submittedName>
</protein>
<organism evidence="1 2">
    <name type="scientific">Pleurotus cornucopiae</name>
    <name type="common">Cornucopia mushroom</name>
    <dbReference type="NCBI Taxonomy" id="5321"/>
    <lineage>
        <taxon>Eukaryota</taxon>
        <taxon>Fungi</taxon>
        <taxon>Dikarya</taxon>
        <taxon>Basidiomycota</taxon>
        <taxon>Agaricomycotina</taxon>
        <taxon>Agaricomycetes</taxon>
        <taxon>Agaricomycetidae</taxon>
        <taxon>Agaricales</taxon>
        <taxon>Pleurotineae</taxon>
        <taxon>Pleurotaceae</taxon>
        <taxon>Pleurotus</taxon>
    </lineage>
</organism>
<dbReference type="EMBL" id="WQMT02000011">
    <property type="protein sequence ID" value="KAG9217842.1"/>
    <property type="molecule type" value="Genomic_DNA"/>
</dbReference>
<dbReference type="Proteomes" id="UP000824881">
    <property type="component" value="Unassembled WGS sequence"/>
</dbReference>
<sequence length="735" mass="80123">MADPSSMVKPKADSTAAVSSDSAAGTSLSFAQAIEQTTAEAESNIFIAAQRGDIVLIRDLIESGRATATDRDEQNITPLHWAAINAQVATCRYLLEQGAEVDALGGDLVATPMQWAARNGYLYVIQLLIAHNADPTIADSQGYNTLHLVTHSSSIMPLLYLLHQPINVDSRDAQGHTSLMWAAYQGDSLSVDLLLKHGASPTTKDDAGLTPLHWAVVRGNRPSIRKLIEKGADINAKDGEGRTPRDMAVELKSLGAWKRALEEGGMNEHGVKKPKPLSDRNTKIAIFVLPTIFFYLIFTTLSWLPWYTGIILAMAEFFGMHHIVTRVLLNKNTYTDSVQQTPYFAGIIAGSMIWVLYCWVTRLLNQTESHAFTHLSFGLAVGLCAYNFFRAITLDPGTCPKPASDGELKSIIEDLASEGRLNGQTFCIQCMARKPLRSKHCLTVRGFGIAVRMAYQQALAKFLIFAPLVGMNNHRQFILFVTTLVIGIILFDYLTYAFFSGISVSSSPADISPSCILPAELCAITAYDTFLVSVAMWATLQLSWTIVLLASQFWQIARQMTTLEVSNLGRYGFMGGRGGSSLSGQAGHRHSHRGADTEDTALVSDAASSHTHHHGAPCAGCGSGFLMNLLGLDRFTKGKAVDGLARASKASNPFDLGLVGNCKDFWSAGRELGVEYEKLYDVPLEGFREAKRRREREDADEDRALGGRKGLRKTLFMGLGLGSSSRAGYEPVSQV</sequence>
<keyword evidence="2" id="KW-1185">Reference proteome</keyword>
<evidence type="ECO:0000313" key="1">
    <source>
        <dbReference type="EMBL" id="KAG9217842.1"/>
    </source>
</evidence>